<accession>K0I7K7</accession>
<keyword evidence="1" id="KW-1133">Transmembrane helix</keyword>
<feature type="transmembrane region" description="Helical" evidence="1">
    <location>
        <begin position="18"/>
        <end position="36"/>
    </location>
</feature>
<organism evidence="2 3">
    <name type="scientific">Nitrososphaera gargensis (strain Ga9.2)</name>
    <dbReference type="NCBI Taxonomy" id="1237085"/>
    <lineage>
        <taxon>Archaea</taxon>
        <taxon>Nitrososphaerota</taxon>
        <taxon>Nitrososphaeria</taxon>
        <taxon>Nitrososphaerales</taxon>
        <taxon>Nitrososphaeraceae</taxon>
        <taxon>Nitrososphaera</taxon>
    </lineage>
</organism>
<protein>
    <submittedName>
        <fullName evidence="2">Uncharacterized protein</fullName>
    </submittedName>
</protein>
<evidence type="ECO:0000256" key="1">
    <source>
        <dbReference type="SAM" id="Phobius"/>
    </source>
</evidence>
<dbReference type="BioCyc" id="CNIT1237085:G1324-283-MONOMER"/>
<dbReference type="GeneID" id="13796459"/>
<feature type="transmembrane region" description="Helical" evidence="1">
    <location>
        <begin position="77"/>
        <end position="96"/>
    </location>
</feature>
<dbReference type="InParanoid" id="K0I7K7"/>
<proteinExistence type="predicted"/>
<dbReference type="AlphaFoldDB" id="K0I7K7"/>
<dbReference type="OrthoDB" id="11874at2157"/>
<keyword evidence="3" id="KW-1185">Reference proteome</keyword>
<dbReference type="HOGENOM" id="CLU_1880967_0_0_2"/>
<evidence type="ECO:0000313" key="2">
    <source>
        <dbReference type="EMBL" id="AFU57231.1"/>
    </source>
</evidence>
<dbReference type="KEGG" id="nga:Ngar_c02830"/>
<sequence length="135" mass="14647">MQKGSRGEPVQESVSKPILLGLITALVIGIVAPIIMPHMTHPSMIYHIMLHIASLTIAVFLSIVSVIAYGRSTGPRLLFMMLGFMALALVEFLYLLDATAIVSVFDFSTLGIELPHVIILAMLAMFGLGVLRVNK</sequence>
<feature type="transmembrane region" description="Helical" evidence="1">
    <location>
        <begin position="48"/>
        <end position="70"/>
    </location>
</feature>
<dbReference type="STRING" id="1237085.Ngar_c02830"/>
<keyword evidence="1" id="KW-0812">Transmembrane</keyword>
<evidence type="ECO:0000313" key="3">
    <source>
        <dbReference type="Proteomes" id="UP000008037"/>
    </source>
</evidence>
<gene>
    <name evidence="2" type="ordered locus">Ngar_c02830</name>
</gene>
<dbReference type="Proteomes" id="UP000008037">
    <property type="component" value="Chromosome"/>
</dbReference>
<keyword evidence="1" id="KW-0472">Membrane</keyword>
<reference evidence="2 3" key="1">
    <citation type="journal article" date="2012" name="Environ. Microbiol.">
        <title>The genome of the ammonia-oxidizing Candidatus Nitrososphaera gargensis: insights into metabolic versatility and environmental adaptations.</title>
        <authorList>
            <person name="Spang A."/>
            <person name="Poehlein A."/>
            <person name="Offre P."/>
            <person name="Zumbragel S."/>
            <person name="Haider S."/>
            <person name="Rychlik N."/>
            <person name="Nowka B."/>
            <person name="Schmeisser C."/>
            <person name="Lebedeva E.V."/>
            <person name="Rattei T."/>
            <person name="Bohm C."/>
            <person name="Schmid M."/>
            <person name="Galushko A."/>
            <person name="Hatzenpichler R."/>
            <person name="Weinmaier T."/>
            <person name="Daniel R."/>
            <person name="Schleper C."/>
            <person name="Spieck E."/>
            <person name="Streit W."/>
            <person name="Wagner M."/>
        </authorList>
    </citation>
    <scope>NUCLEOTIDE SEQUENCE [LARGE SCALE GENOMIC DNA]</scope>
    <source>
        <strain evidence="3">Ga9.2</strain>
    </source>
</reference>
<dbReference type="RefSeq" id="WP_015017804.1">
    <property type="nucleotide sequence ID" value="NC_018719.1"/>
</dbReference>
<name>K0I7K7_NITGG</name>
<feature type="transmembrane region" description="Helical" evidence="1">
    <location>
        <begin position="116"/>
        <end position="133"/>
    </location>
</feature>
<dbReference type="EMBL" id="CP002408">
    <property type="protein sequence ID" value="AFU57231.1"/>
    <property type="molecule type" value="Genomic_DNA"/>
</dbReference>